<comment type="caution">
    <text evidence="4">The sequence shown here is derived from an EMBL/GenBank/DDBJ whole genome shotgun (WGS) entry which is preliminary data.</text>
</comment>
<accession>A0A7C4B912</accession>
<protein>
    <submittedName>
        <fullName evidence="4">CDP-alcohol phosphatidyltransferase family protein</fullName>
    </submittedName>
</protein>
<name>A0A7C4B912_THEPE</name>
<dbReference type="EMBL" id="DTFI01000071">
    <property type="protein sequence ID" value="HGI43221.1"/>
    <property type="molecule type" value="Genomic_DNA"/>
</dbReference>
<evidence type="ECO:0000256" key="2">
    <source>
        <dbReference type="RuleBase" id="RU003750"/>
    </source>
</evidence>
<organism evidence="4">
    <name type="scientific">Thermofilum pendens</name>
    <dbReference type="NCBI Taxonomy" id="2269"/>
    <lineage>
        <taxon>Archaea</taxon>
        <taxon>Thermoproteota</taxon>
        <taxon>Thermoprotei</taxon>
        <taxon>Thermofilales</taxon>
        <taxon>Thermofilaceae</taxon>
        <taxon>Thermofilum</taxon>
    </lineage>
</organism>
<dbReference type="GO" id="GO:0016780">
    <property type="term" value="F:phosphotransferase activity, for other substituted phosphate groups"/>
    <property type="evidence" value="ECO:0007669"/>
    <property type="project" value="InterPro"/>
</dbReference>
<dbReference type="PROSITE" id="PS00379">
    <property type="entry name" value="CDP_ALCOHOL_P_TRANSF"/>
    <property type="match status" value="1"/>
</dbReference>
<feature type="transmembrane region" description="Helical" evidence="3">
    <location>
        <begin position="148"/>
        <end position="175"/>
    </location>
</feature>
<dbReference type="Pfam" id="PF01066">
    <property type="entry name" value="CDP-OH_P_transf"/>
    <property type="match status" value="1"/>
</dbReference>
<gene>
    <name evidence="4" type="ORF">ENV17_02390</name>
</gene>
<dbReference type="GO" id="GO:0016020">
    <property type="term" value="C:membrane"/>
    <property type="evidence" value="ECO:0007669"/>
    <property type="project" value="InterPro"/>
</dbReference>
<reference evidence="4" key="1">
    <citation type="journal article" date="2020" name="mSystems">
        <title>Genome- and Community-Level Interaction Insights into Carbon Utilization and Element Cycling Functions of Hydrothermarchaeota in Hydrothermal Sediment.</title>
        <authorList>
            <person name="Zhou Z."/>
            <person name="Liu Y."/>
            <person name="Xu W."/>
            <person name="Pan J."/>
            <person name="Luo Z.H."/>
            <person name="Li M."/>
        </authorList>
    </citation>
    <scope>NUCLEOTIDE SEQUENCE [LARGE SCALE GENOMIC DNA]</scope>
    <source>
        <strain evidence="4">SpSt-735</strain>
    </source>
</reference>
<comment type="similarity">
    <text evidence="2">Belongs to the CDP-alcohol phosphatidyltransferase class-I family.</text>
</comment>
<dbReference type="GO" id="GO:0008654">
    <property type="term" value="P:phospholipid biosynthetic process"/>
    <property type="evidence" value="ECO:0007669"/>
    <property type="project" value="InterPro"/>
</dbReference>
<evidence type="ECO:0000256" key="3">
    <source>
        <dbReference type="SAM" id="Phobius"/>
    </source>
</evidence>
<feature type="transmembrane region" description="Helical" evidence="3">
    <location>
        <begin position="44"/>
        <end position="67"/>
    </location>
</feature>
<evidence type="ECO:0000313" key="4">
    <source>
        <dbReference type="EMBL" id="HGI43221.1"/>
    </source>
</evidence>
<dbReference type="InterPro" id="IPR048254">
    <property type="entry name" value="CDP_ALCOHOL_P_TRANSF_CS"/>
</dbReference>
<evidence type="ECO:0000256" key="1">
    <source>
        <dbReference type="ARBA" id="ARBA00022679"/>
    </source>
</evidence>
<keyword evidence="1 2" id="KW-0808">Transferase</keyword>
<keyword evidence="3" id="KW-0812">Transmembrane</keyword>
<proteinExistence type="inferred from homology"/>
<dbReference type="InterPro" id="IPR043130">
    <property type="entry name" value="CDP-OH_PTrfase_TM_dom"/>
</dbReference>
<keyword evidence="3" id="KW-0472">Membrane</keyword>
<dbReference type="InterPro" id="IPR000462">
    <property type="entry name" value="CDP-OH_P_trans"/>
</dbReference>
<sequence length="193" mass="20564">MELVLTRFKEKFSSILAVLARPFLGLNPNAVTLAGLAICATGYIALLAGHFALFVAAVIVSSLADAVDGYIARARGRATKLGAFLDSVSDRVEDVLIGAALLELHLIEPREAVLLVAGFLLVSYTRSRGESLGVEMAGVGLAERGERLVLILLSLLIYTYSAQAARAVVVVLLLLTYVTVLQRVFHAVRTLSA</sequence>
<dbReference type="Gene3D" id="1.20.120.1760">
    <property type="match status" value="1"/>
</dbReference>
<keyword evidence="3" id="KW-1133">Transmembrane helix</keyword>
<feature type="transmembrane region" description="Helical" evidence="3">
    <location>
        <begin position="12"/>
        <end position="38"/>
    </location>
</feature>
<dbReference type="AlphaFoldDB" id="A0A7C4B912"/>